<proteinExistence type="predicted"/>
<reference evidence="1" key="2">
    <citation type="submission" date="2023-01" db="EMBL/GenBank/DDBJ databases">
        <title>Draft genome sequence of Maritalea porphyrae strain NBRC 107169.</title>
        <authorList>
            <person name="Sun Q."/>
            <person name="Mori K."/>
        </authorList>
    </citation>
    <scope>NUCLEOTIDE SEQUENCE</scope>
    <source>
        <strain evidence="1">NBRC 107169</strain>
    </source>
</reference>
<organism evidence="1 2">
    <name type="scientific">Maritalea porphyrae</name>
    <dbReference type="NCBI Taxonomy" id="880732"/>
    <lineage>
        <taxon>Bacteria</taxon>
        <taxon>Pseudomonadati</taxon>
        <taxon>Pseudomonadota</taxon>
        <taxon>Alphaproteobacteria</taxon>
        <taxon>Hyphomicrobiales</taxon>
        <taxon>Devosiaceae</taxon>
        <taxon>Maritalea</taxon>
    </lineage>
</organism>
<protein>
    <recommendedName>
        <fullName evidence="3">HdeA/HdeB family protein</fullName>
    </recommendedName>
</protein>
<evidence type="ECO:0008006" key="3">
    <source>
        <dbReference type="Google" id="ProtNLM"/>
    </source>
</evidence>
<evidence type="ECO:0000313" key="1">
    <source>
        <dbReference type="EMBL" id="GLQ18157.1"/>
    </source>
</evidence>
<keyword evidence="2" id="KW-1185">Reference proteome</keyword>
<sequence>MLAIVFLPQPRENKGIYLRGTKDMKIIRIATGLVVLALLVAQLAWNGSEESTGISQNDRADFNPNEAPKEAIQRAWRTADNTVFLQYTYSAPNQCWQNGNTQSLTLQDDMAVLTIVPSIKEAICAQVLTALTYDQAIEIKKEIEVLAVVVEHPEGGQIERNELWIEPNE</sequence>
<reference evidence="1" key="1">
    <citation type="journal article" date="2014" name="Int. J. Syst. Evol. Microbiol.">
        <title>Complete genome of a new Firmicutes species belonging to the dominant human colonic microbiota ('Ruminococcus bicirculans') reveals two chromosomes and a selective capacity to utilize plant glucans.</title>
        <authorList>
            <consortium name="NISC Comparative Sequencing Program"/>
            <person name="Wegmann U."/>
            <person name="Louis P."/>
            <person name="Goesmann A."/>
            <person name="Henrissat B."/>
            <person name="Duncan S.H."/>
            <person name="Flint H.J."/>
        </authorList>
    </citation>
    <scope>NUCLEOTIDE SEQUENCE</scope>
    <source>
        <strain evidence="1">NBRC 107169</strain>
    </source>
</reference>
<comment type="caution">
    <text evidence="1">The sequence shown here is derived from an EMBL/GenBank/DDBJ whole genome shotgun (WGS) entry which is preliminary data.</text>
</comment>
<accession>A0ABQ5UW03</accession>
<gene>
    <name evidence="1" type="ORF">GCM10007879_24060</name>
</gene>
<dbReference type="Proteomes" id="UP001161405">
    <property type="component" value="Unassembled WGS sequence"/>
</dbReference>
<name>A0ABQ5UW03_9HYPH</name>
<evidence type="ECO:0000313" key="2">
    <source>
        <dbReference type="Proteomes" id="UP001161405"/>
    </source>
</evidence>
<dbReference type="EMBL" id="BSNI01000002">
    <property type="protein sequence ID" value="GLQ18157.1"/>
    <property type="molecule type" value="Genomic_DNA"/>
</dbReference>